<name>A0ABU9EV17_9STAP</name>
<feature type="transmembrane region" description="Helical" evidence="2">
    <location>
        <begin position="146"/>
        <end position="168"/>
    </location>
</feature>
<feature type="coiled-coil region" evidence="1">
    <location>
        <begin position="4"/>
        <end position="31"/>
    </location>
</feature>
<keyword evidence="1" id="KW-0175">Coiled coil</keyword>
<dbReference type="Proteomes" id="UP001380601">
    <property type="component" value="Unassembled WGS sequence"/>
</dbReference>
<proteinExistence type="predicted"/>
<evidence type="ECO:0000256" key="1">
    <source>
        <dbReference type="SAM" id="Coils"/>
    </source>
</evidence>
<keyword evidence="2" id="KW-0472">Membrane</keyword>
<protein>
    <submittedName>
        <fullName evidence="3">DNA polymerase III subunit gamma/tau</fullName>
    </submittedName>
</protein>
<evidence type="ECO:0000313" key="3">
    <source>
        <dbReference type="EMBL" id="MEL0537334.1"/>
    </source>
</evidence>
<comment type="caution">
    <text evidence="3">The sequence shown here is derived from an EMBL/GenBank/DDBJ whole genome shotgun (WGS) entry which is preliminary data.</text>
</comment>
<evidence type="ECO:0000256" key="2">
    <source>
        <dbReference type="SAM" id="Phobius"/>
    </source>
</evidence>
<dbReference type="RefSeq" id="WP_341611021.1">
    <property type="nucleotide sequence ID" value="NZ_JBBWSC010000001.1"/>
</dbReference>
<keyword evidence="4" id="KW-1185">Reference proteome</keyword>
<organism evidence="3 4">
    <name type="scientific">Staphylococcus debuckii</name>
    <dbReference type="NCBI Taxonomy" id="2044912"/>
    <lineage>
        <taxon>Bacteria</taxon>
        <taxon>Bacillati</taxon>
        <taxon>Bacillota</taxon>
        <taxon>Bacilli</taxon>
        <taxon>Bacillales</taxon>
        <taxon>Staphylococcaceae</taxon>
        <taxon>Staphylococcus</taxon>
    </lineage>
</organism>
<evidence type="ECO:0000313" key="4">
    <source>
        <dbReference type="Proteomes" id="UP001380601"/>
    </source>
</evidence>
<keyword evidence="2" id="KW-1133">Transmembrane helix</keyword>
<reference evidence="3 4" key="1">
    <citation type="submission" date="2024-04" db="EMBL/GenBank/DDBJ databases">
        <title>Staphylococcus debuckii a clinical isolate.</title>
        <authorList>
            <person name="Magnan C."/>
            <person name="Plumet L."/>
            <person name="Morsli M."/>
            <person name="Molle V."/>
            <person name="Lavigne J.-P."/>
        </authorList>
    </citation>
    <scope>NUCLEOTIDE SEQUENCE [LARGE SCALE GENOMIC DNA]</scope>
    <source>
        <strain evidence="3 4">NSD001</strain>
    </source>
</reference>
<accession>A0ABU9EV17</accession>
<feature type="transmembrane region" description="Helical" evidence="2">
    <location>
        <begin position="174"/>
        <end position="192"/>
    </location>
</feature>
<keyword evidence="2" id="KW-0812">Transmembrane</keyword>
<sequence length="291" mass="31125">MFNKENRKQAIRNYEINVEEYEKEKGLLVTNSEELYSTRLVLKEHVKKIWEFLNNMRNKPEEVQVKVEKLRIEFAKFENFVKEVNDEVESTLKKTAGSVGSGIAAGAGVAAFGPAAAMAIATTFGTASTGTAISALSGAAATNAALAWLGGGALVAGGGGTAAGSALLALSGPIGWTIGGISLVGAGLFTNSKNKKMANEAREKALEIKKQTVILKGTREEIKETTSLTQNTNDLIDPYFTSVFDRASKYKMDYNLIKQANDNELVNDLGSLINQAKGATELLNRAIGKEA</sequence>
<dbReference type="EMBL" id="JBBWSC010000001">
    <property type="protein sequence ID" value="MEL0537334.1"/>
    <property type="molecule type" value="Genomic_DNA"/>
</dbReference>
<gene>
    <name evidence="3" type="ORF">AADA34_01170</name>
</gene>